<name>A0A8R1HZP5_CAEJA</name>
<dbReference type="InterPro" id="IPR000387">
    <property type="entry name" value="Tyr_Pase_dom"/>
</dbReference>
<dbReference type="InterPro" id="IPR029021">
    <property type="entry name" value="Prot-tyrosine_phosphatase-like"/>
</dbReference>
<evidence type="ECO:0000256" key="4">
    <source>
        <dbReference type="ARBA" id="ARBA00047761"/>
    </source>
</evidence>
<dbReference type="Proteomes" id="UP000005237">
    <property type="component" value="Unassembled WGS sequence"/>
</dbReference>
<feature type="domain" description="Tyrosine-protein phosphatase" evidence="6">
    <location>
        <begin position="29"/>
        <end position="174"/>
    </location>
</feature>
<dbReference type="PROSITE" id="PS50056">
    <property type="entry name" value="TYR_PHOSPHATASE_2"/>
    <property type="match status" value="1"/>
</dbReference>
<comment type="catalytic activity">
    <reaction evidence="5">
        <text>O-phospho-L-threonyl-[protein] + H2O = L-threonyl-[protein] + phosphate</text>
        <dbReference type="Rhea" id="RHEA:47004"/>
        <dbReference type="Rhea" id="RHEA-COMP:11060"/>
        <dbReference type="Rhea" id="RHEA-COMP:11605"/>
        <dbReference type="ChEBI" id="CHEBI:15377"/>
        <dbReference type="ChEBI" id="CHEBI:30013"/>
        <dbReference type="ChEBI" id="CHEBI:43474"/>
        <dbReference type="ChEBI" id="CHEBI:61977"/>
        <dbReference type="EC" id="3.1.3.16"/>
    </reaction>
</comment>
<dbReference type="GO" id="GO:0004722">
    <property type="term" value="F:protein serine/threonine phosphatase activity"/>
    <property type="evidence" value="ECO:0007669"/>
    <property type="project" value="UniProtKB-EC"/>
</dbReference>
<evidence type="ECO:0000259" key="6">
    <source>
        <dbReference type="PROSITE" id="PS50054"/>
    </source>
</evidence>
<reference evidence="9" key="1">
    <citation type="submission" date="2010-08" db="EMBL/GenBank/DDBJ databases">
        <authorList>
            <consortium name="Caenorhabditis japonica Sequencing Consortium"/>
            <person name="Wilson R.K."/>
        </authorList>
    </citation>
    <scope>NUCLEOTIDE SEQUENCE [LARGE SCALE GENOMIC DNA]</scope>
    <source>
        <strain evidence="9">DF5081</strain>
    </source>
</reference>
<keyword evidence="2" id="KW-0378">Hydrolase</keyword>
<evidence type="ECO:0000256" key="3">
    <source>
        <dbReference type="ARBA" id="ARBA00022912"/>
    </source>
</evidence>
<keyword evidence="3" id="KW-0904">Protein phosphatase</keyword>
<evidence type="ECO:0000313" key="8">
    <source>
        <dbReference type="EnsemblMetazoa" id="CJA15487a.1"/>
    </source>
</evidence>
<dbReference type="GO" id="GO:0005829">
    <property type="term" value="C:cytosol"/>
    <property type="evidence" value="ECO:0007669"/>
    <property type="project" value="TreeGrafter"/>
</dbReference>
<proteinExistence type="inferred from homology"/>
<protein>
    <recommendedName>
        <fullName evidence="10">Protein-serine/threonine phosphatase</fullName>
    </recommendedName>
</protein>
<comment type="similarity">
    <text evidence="1">Belongs to the protein-tyrosine phosphatase family. Non-receptor class dual specificity subfamily.</text>
</comment>
<dbReference type="InterPro" id="IPR016130">
    <property type="entry name" value="Tyr_Pase_AS"/>
</dbReference>
<dbReference type="GO" id="GO:0004725">
    <property type="term" value="F:protein tyrosine phosphatase activity"/>
    <property type="evidence" value="ECO:0007669"/>
    <property type="project" value="TreeGrafter"/>
</dbReference>
<accession>A0A8R1HZP5</accession>
<dbReference type="SMART" id="SM00404">
    <property type="entry name" value="PTPc_motif"/>
    <property type="match status" value="1"/>
</dbReference>
<dbReference type="Gene3D" id="3.90.190.10">
    <property type="entry name" value="Protein tyrosine phosphatase superfamily"/>
    <property type="match status" value="1"/>
</dbReference>
<dbReference type="PROSITE" id="PS50054">
    <property type="entry name" value="TYR_PHOSPHATASE_DUAL"/>
    <property type="match status" value="1"/>
</dbReference>
<dbReference type="CDD" id="cd14498">
    <property type="entry name" value="DSP"/>
    <property type="match status" value="1"/>
</dbReference>
<evidence type="ECO:0000256" key="2">
    <source>
        <dbReference type="ARBA" id="ARBA00022801"/>
    </source>
</evidence>
<dbReference type="GO" id="GO:0007165">
    <property type="term" value="P:signal transduction"/>
    <property type="evidence" value="ECO:0007669"/>
    <property type="project" value="TreeGrafter"/>
</dbReference>
<dbReference type="InterPro" id="IPR003595">
    <property type="entry name" value="Tyr_Pase_cat"/>
</dbReference>
<dbReference type="SUPFAM" id="SSF52799">
    <property type="entry name" value="(Phosphotyrosine protein) phosphatases II"/>
    <property type="match status" value="1"/>
</dbReference>
<dbReference type="AlphaFoldDB" id="A0A8R1HZP5"/>
<evidence type="ECO:0000256" key="1">
    <source>
        <dbReference type="ARBA" id="ARBA00008601"/>
    </source>
</evidence>
<dbReference type="Pfam" id="PF00782">
    <property type="entry name" value="DSPc"/>
    <property type="match status" value="1"/>
</dbReference>
<evidence type="ECO:0008006" key="10">
    <source>
        <dbReference type="Google" id="ProtNLM"/>
    </source>
</evidence>
<comment type="catalytic activity">
    <reaction evidence="4">
        <text>O-phospho-L-seryl-[protein] + H2O = L-seryl-[protein] + phosphate</text>
        <dbReference type="Rhea" id="RHEA:20629"/>
        <dbReference type="Rhea" id="RHEA-COMP:9863"/>
        <dbReference type="Rhea" id="RHEA-COMP:11604"/>
        <dbReference type="ChEBI" id="CHEBI:15377"/>
        <dbReference type="ChEBI" id="CHEBI:29999"/>
        <dbReference type="ChEBI" id="CHEBI:43474"/>
        <dbReference type="ChEBI" id="CHEBI:83421"/>
        <dbReference type="EC" id="3.1.3.16"/>
    </reaction>
</comment>
<dbReference type="PANTHER" id="PTHR45948">
    <property type="entry name" value="DUAL SPECIFICITY PROTEIN PHOSPHATASE DDB_G0269404-RELATED"/>
    <property type="match status" value="1"/>
</dbReference>
<evidence type="ECO:0000256" key="5">
    <source>
        <dbReference type="ARBA" id="ARBA00048336"/>
    </source>
</evidence>
<dbReference type="InterPro" id="IPR020422">
    <property type="entry name" value="TYR_PHOSPHATASE_DUAL_dom"/>
</dbReference>
<dbReference type="PROSITE" id="PS00383">
    <property type="entry name" value="TYR_PHOSPHATASE_1"/>
    <property type="match status" value="1"/>
</dbReference>
<evidence type="ECO:0000259" key="7">
    <source>
        <dbReference type="PROSITE" id="PS50056"/>
    </source>
</evidence>
<dbReference type="EnsemblMetazoa" id="CJA15487a.1">
    <property type="protein sequence ID" value="CJA15487a.1"/>
    <property type="gene ID" value="WBGene00134691"/>
</dbReference>
<dbReference type="OMA" id="AWWKDRY"/>
<evidence type="ECO:0000313" key="9">
    <source>
        <dbReference type="Proteomes" id="UP000005237"/>
    </source>
</evidence>
<dbReference type="InterPro" id="IPR000340">
    <property type="entry name" value="Dual-sp_phosphatase_cat-dom"/>
</dbReference>
<dbReference type="SMART" id="SM00195">
    <property type="entry name" value="DSPc"/>
    <property type="match status" value="1"/>
</dbReference>
<sequence>MPETDTDGFRSCYDKLRKAAKIDNLSSAKISEIVPNLYLAGRTVAQNSELLSEKNVTTVINVSDREIPHYPQSHPSIRHYKFYPTSDTANAKFDAFLEEAIRLIHESRLHGNGVLVHCFLGVSRSATLVAFYLISIYGMTWKDAVDFVRQRRVSANPNFGFLHQLKVFSNTKAKDFRHRLTSDRCAQMRKSDAEFIKNQLPLAVIQL</sequence>
<reference evidence="8" key="2">
    <citation type="submission" date="2022-06" db="UniProtKB">
        <authorList>
            <consortium name="EnsemblMetazoa"/>
        </authorList>
    </citation>
    <scope>IDENTIFICATION</scope>
    <source>
        <strain evidence="8">DF5081</strain>
    </source>
</reference>
<keyword evidence="9" id="KW-1185">Reference proteome</keyword>
<feature type="domain" description="Tyrosine specific protein phosphatases" evidence="7">
    <location>
        <begin position="94"/>
        <end position="152"/>
    </location>
</feature>
<organism evidence="8 9">
    <name type="scientific">Caenorhabditis japonica</name>
    <dbReference type="NCBI Taxonomy" id="281687"/>
    <lineage>
        <taxon>Eukaryota</taxon>
        <taxon>Metazoa</taxon>
        <taxon>Ecdysozoa</taxon>
        <taxon>Nematoda</taxon>
        <taxon>Chromadorea</taxon>
        <taxon>Rhabditida</taxon>
        <taxon>Rhabditina</taxon>
        <taxon>Rhabditomorpha</taxon>
        <taxon>Rhabditoidea</taxon>
        <taxon>Rhabditidae</taxon>
        <taxon>Peloderinae</taxon>
        <taxon>Caenorhabditis</taxon>
    </lineage>
</organism>
<dbReference type="PANTHER" id="PTHR45948:SF2">
    <property type="entry name" value="DUAL SPECIFICITY PROTEIN PHOSPHATASE"/>
    <property type="match status" value="1"/>
</dbReference>